<evidence type="ECO:0000256" key="1">
    <source>
        <dbReference type="SAM" id="Coils"/>
    </source>
</evidence>
<name>A0ABN7RSJ0_OIKDI</name>
<organism evidence="3 4">
    <name type="scientific">Oikopleura dioica</name>
    <name type="common">Tunicate</name>
    <dbReference type="NCBI Taxonomy" id="34765"/>
    <lineage>
        <taxon>Eukaryota</taxon>
        <taxon>Metazoa</taxon>
        <taxon>Chordata</taxon>
        <taxon>Tunicata</taxon>
        <taxon>Appendicularia</taxon>
        <taxon>Copelata</taxon>
        <taxon>Oikopleuridae</taxon>
        <taxon>Oikopleura</taxon>
    </lineage>
</organism>
<reference evidence="3 4" key="1">
    <citation type="submission" date="2021-04" db="EMBL/GenBank/DDBJ databases">
        <authorList>
            <person name="Bliznina A."/>
        </authorList>
    </citation>
    <scope>NUCLEOTIDE SEQUENCE [LARGE SCALE GENOMIC DNA]</scope>
</reference>
<feature type="compositionally biased region" description="Low complexity" evidence="2">
    <location>
        <begin position="215"/>
        <end position="236"/>
    </location>
</feature>
<dbReference type="EMBL" id="OU015568">
    <property type="protein sequence ID" value="CAG5082412.1"/>
    <property type="molecule type" value="Genomic_DNA"/>
</dbReference>
<evidence type="ECO:0000313" key="4">
    <source>
        <dbReference type="Proteomes" id="UP001158576"/>
    </source>
</evidence>
<gene>
    <name evidence="3" type="ORF">OKIOD_LOCUS1678</name>
</gene>
<keyword evidence="1" id="KW-0175">Coiled coil</keyword>
<dbReference type="Gene3D" id="2.30.29.30">
    <property type="entry name" value="Pleckstrin-homology domain (PH domain)/Phosphotyrosine-binding domain (PTB)"/>
    <property type="match status" value="1"/>
</dbReference>
<evidence type="ECO:0000256" key="2">
    <source>
        <dbReference type="SAM" id="MobiDB-lite"/>
    </source>
</evidence>
<evidence type="ECO:0000313" key="3">
    <source>
        <dbReference type="EMBL" id="CAG5082412.1"/>
    </source>
</evidence>
<dbReference type="InterPro" id="IPR011993">
    <property type="entry name" value="PH-like_dom_sf"/>
</dbReference>
<keyword evidence="4" id="KW-1185">Reference proteome</keyword>
<sequence length="420" mass="46892">MQKLSIFKGISQDKNDVFHDPSLLLSSAVTYDIYYHGTTSCKGTGDKTDAKRALDQFHGKSSQSTISINCRQIVIKSGLEEIFKANLYDISYSVVLEGSLLFAVKMGPKKFQWHRAESREINSVNKCIGQAFDLAYHLWCGSAQKQHETHHAEIHQIESRLKSLENHYRALRRKVDDLKTHQKHQLSMEDTVISSEEERLEIPILPFNRSRRGSRASGLGILGGDSSSDIVSSSGSEEIPSFRRPDWVGTNEMNLPPGPGPTLQVQVPSLNPSPSPSPTPSSSLLPSILKNRMGLFDLNRDNSPRKSHKRITITDENPQTSEDGMRRRKSFSESSGMTNRFMGPTHIGGNLENLRENIYSDDNSDGLSNLGRAKIPSPFPVPLAEAGYSFDLPGSPVCMEQRTSECYRHTEGNCSLSHFW</sequence>
<feature type="coiled-coil region" evidence="1">
    <location>
        <begin position="147"/>
        <end position="181"/>
    </location>
</feature>
<feature type="region of interest" description="Disordered" evidence="2">
    <location>
        <begin position="214"/>
        <end position="346"/>
    </location>
</feature>
<accession>A0ABN7RSJ0</accession>
<proteinExistence type="predicted"/>
<dbReference type="Proteomes" id="UP001158576">
    <property type="component" value="Chromosome PAR"/>
</dbReference>
<protein>
    <submittedName>
        <fullName evidence="3">Oidioi.mRNA.OKI2018_I69.PAR.g10120.t1.cds</fullName>
    </submittedName>
</protein>